<dbReference type="SUPFAM" id="SSF81301">
    <property type="entry name" value="Nucleotidyltransferase"/>
    <property type="match status" value="1"/>
</dbReference>
<dbReference type="CDD" id="cd00077">
    <property type="entry name" value="HDc"/>
    <property type="match status" value="1"/>
</dbReference>
<dbReference type="FunFam" id="3.10.20.30:FF:000002">
    <property type="entry name" value="GTP pyrophosphokinase (RelA/SpoT)"/>
    <property type="match status" value="1"/>
</dbReference>
<comment type="similarity">
    <text evidence="1">Belongs to the relA/spoT family.</text>
</comment>
<evidence type="ECO:0000313" key="4">
    <source>
        <dbReference type="Proteomes" id="UP000712007"/>
    </source>
</evidence>
<evidence type="ECO:0000259" key="2">
    <source>
        <dbReference type="PROSITE" id="PS51880"/>
    </source>
</evidence>
<dbReference type="Gene3D" id="1.10.3210.10">
    <property type="entry name" value="Hypothetical protein af1432"/>
    <property type="match status" value="1"/>
</dbReference>
<dbReference type="Pfam" id="PF04607">
    <property type="entry name" value="RelA_SpoT"/>
    <property type="match status" value="1"/>
</dbReference>
<sequence>MIDYHKLTPEEEEEMIQSEFKALLRDYAATAHKQKVEIITKAFEFANKAHKGARRRSGEPYIMHPIAVARIVVNEIGLGSTSICSALLHDVVEDTDYTCEDIEGLFGPKIASIVNGLTKISGGIFGDKASAQAENFRKLILTIPEDVRVILIKMADRLHNMRTLGSMPPAKQLKITGETQYIYAPLAQRLGFFLIKTELENLSFKFEQPAIYEELEKKLQQASPMLEDSYQIFIRPIKQLLDSYGYQYEILKRIKSPYSIFKKMQTKHIPFEEVYDLLAVRIILKPKPTEDEKANCWVTYSAITSIYKPHPDRTRDWLTTPKTNGYEALHVTVMGPGGNWIEVQIRSERMNEIAERGIAAHWKYKTGEKSESDLDDWFKSIKEMLDSSDFSNAVEFMDTFKLNLYSNEIYVFTPKGDIRKLPSKATALDFAFYLHTDIGLHCIGAKVDHKLVPLSHELQSGDQVEILTSKSQQPQLDWIDITTTAKAKAILRSYLRKELNANIRRGQAMAEEALAAQHKAPTADTIQILLDHFKYKKAEDMYLALAKGTINLDNISHLFAPQQSNNKWMRIWKLQFGKSKKDEQTASAAPQPIDKKKVIHITDADIGSGYKIADCCQPIPGDPVLGFIDESGQVIVHKRECPVAQRLQSSYGNRILSADWETKKVLSFLTTIAVSGIDQTGLLKQIVTVISDDYSISIKNINFETKDGVFEGTLSIYVYSTDDITNLCNNLLKIKALKTVKRIN</sequence>
<dbReference type="GO" id="GO:0015969">
    <property type="term" value="P:guanosine tetraphosphate metabolic process"/>
    <property type="evidence" value="ECO:0007669"/>
    <property type="project" value="InterPro"/>
</dbReference>
<dbReference type="GO" id="GO:0005886">
    <property type="term" value="C:plasma membrane"/>
    <property type="evidence" value="ECO:0007669"/>
    <property type="project" value="TreeGrafter"/>
</dbReference>
<dbReference type="Proteomes" id="UP000712007">
    <property type="component" value="Unassembled WGS sequence"/>
</dbReference>
<dbReference type="SMART" id="SM00954">
    <property type="entry name" value="RelA_SpoT"/>
    <property type="match status" value="1"/>
</dbReference>
<reference evidence="3" key="2">
    <citation type="journal article" date="2021" name="PeerJ">
        <title>Extensive microbial diversity within the chicken gut microbiome revealed by metagenomics and culture.</title>
        <authorList>
            <person name="Gilroy R."/>
            <person name="Ravi A."/>
            <person name="Getino M."/>
            <person name="Pursley I."/>
            <person name="Horton D.L."/>
            <person name="Alikhan N.F."/>
            <person name="Baker D."/>
            <person name="Gharbi K."/>
            <person name="Hall N."/>
            <person name="Watson M."/>
            <person name="Adriaenssens E.M."/>
            <person name="Foster-Nyarko E."/>
            <person name="Jarju S."/>
            <person name="Secka A."/>
            <person name="Antonio M."/>
            <person name="Oren A."/>
            <person name="Chaudhuri R.R."/>
            <person name="La Ragione R."/>
            <person name="Hildebrand F."/>
            <person name="Pallen M.J."/>
        </authorList>
    </citation>
    <scope>NUCLEOTIDE SEQUENCE</scope>
    <source>
        <strain evidence="3">3924</strain>
    </source>
</reference>
<feature type="domain" description="TGS" evidence="2">
    <location>
        <begin position="407"/>
        <end position="468"/>
    </location>
</feature>
<dbReference type="SUPFAM" id="SSF81271">
    <property type="entry name" value="TGS-like"/>
    <property type="match status" value="1"/>
</dbReference>
<accession>A0A940DKS8</accession>
<name>A0A940DKS8_9BACT</name>
<dbReference type="InterPro" id="IPR007685">
    <property type="entry name" value="RelA_SpoT"/>
</dbReference>
<comment type="function">
    <text evidence="1">In eubacteria ppGpp (guanosine 3'-diphosphate 5'-diphosphate) is a mediator of the stringent response that coordinates a variety of cellular activities in response to changes in nutritional abundance.</text>
</comment>
<dbReference type="Pfam" id="PF19296">
    <property type="entry name" value="RelA_AH_RIS"/>
    <property type="match status" value="1"/>
</dbReference>
<protein>
    <submittedName>
        <fullName evidence="3">Bifunctional (P)ppGpp synthetase/guanosine-3',5'-bis(Diphosphate) 3'-pyrophosphohydrolase</fullName>
    </submittedName>
</protein>
<dbReference type="NCBIfam" id="TIGR00691">
    <property type="entry name" value="spoT_relA"/>
    <property type="match status" value="1"/>
</dbReference>
<dbReference type="InterPro" id="IPR004811">
    <property type="entry name" value="RelA/Spo_fam"/>
</dbReference>
<dbReference type="CDD" id="cd05399">
    <property type="entry name" value="NT_Rel-Spo_like"/>
    <property type="match status" value="1"/>
</dbReference>
<dbReference type="Gene3D" id="3.30.70.260">
    <property type="match status" value="1"/>
</dbReference>
<organism evidence="3 4">
    <name type="scientific">Candidatus Aphodosoma intestinipullorum</name>
    <dbReference type="NCBI Taxonomy" id="2840674"/>
    <lineage>
        <taxon>Bacteria</taxon>
        <taxon>Pseudomonadati</taxon>
        <taxon>Bacteroidota</taxon>
        <taxon>Bacteroidia</taxon>
        <taxon>Bacteroidales</taxon>
        <taxon>Candidatus Aphodosoma</taxon>
    </lineage>
</organism>
<dbReference type="Pfam" id="PF13328">
    <property type="entry name" value="HD_4"/>
    <property type="match status" value="1"/>
</dbReference>
<dbReference type="PANTHER" id="PTHR21262">
    <property type="entry name" value="GUANOSINE-3',5'-BIS DIPHOSPHATE 3'-PYROPHOSPHOHYDROLASE"/>
    <property type="match status" value="1"/>
</dbReference>
<dbReference type="Gene3D" id="3.10.20.30">
    <property type="match status" value="1"/>
</dbReference>
<dbReference type="InterPro" id="IPR012675">
    <property type="entry name" value="Beta-grasp_dom_sf"/>
</dbReference>
<dbReference type="InterPro" id="IPR003607">
    <property type="entry name" value="HD/PDEase_dom"/>
</dbReference>
<dbReference type="Gene3D" id="3.30.460.10">
    <property type="entry name" value="Beta Polymerase, domain 2"/>
    <property type="match status" value="1"/>
</dbReference>
<evidence type="ECO:0000313" key="3">
    <source>
        <dbReference type="EMBL" id="MBO8440824.1"/>
    </source>
</evidence>
<dbReference type="InterPro" id="IPR043519">
    <property type="entry name" value="NT_sf"/>
</dbReference>
<dbReference type="AlphaFoldDB" id="A0A940DKS8"/>
<dbReference type="InterPro" id="IPR002912">
    <property type="entry name" value="ACT_dom"/>
</dbReference>
<dbReference type="InterPro" id="IPR004095">
    <property type="entry name" value="TGS"/>
</dbReference>
<dbReference type="CDD" id="cd01668">
    <property type="entry name" value="TGS_RSH"/>
    <property type="match status" value="1"/>
</dbReference>
<proteinExistence type="inferred from homology"/>
<evidence type="ECO:0000256" key="1">
    <source>
        <dbReference type="RuleBase" id="RU003847"/>
    </source>
</evidence>
<dbReference type="FunFam" id="1.10.3210.10:FF:000001">
    <property type="entry name" value="GTP pyrophosphokinase RelA"/>
    <property type="match status" value="1"/>
</dbReference>
<gene>
    <name evidence="3" type="ORF">IAC51_09285</name>
</gene>
<dbReference type="InterPro" id="IPR012676">
    <property type="entry name" value="TGS-like"/>
</dbReference>
<dbReference type="Pfam" id="PF13291">
    <property type="entry name" value="ACT_4"/>
    <property type="match status" value="1"/>
</dbReference>
<dbReference type="PROSITE" id="PS51880">
    <property type="entry name" value="TGS"/>
    <property type="match status" value="1"/>
</dbReference>
<dbReference type="InterPro" id="IPR033655">
    <property type="entry name" value="TGS_RelA/SpoT"/>
</dbReference>
<dbReference type="EMBL" id="JADIMV010000162">
    <property type="protein sequence ID" value="MBO8440824.1"/>
    <property type="molecule type" value="Genomic_DNA"/>
</dbReference>
<dbReference type="PANTHER" id="PTHR21262:SF31">
    <property type="entry name" value="GTP PYROPHOSPHOKINASE"/>
    <property type="match status" value="1"/>
</dbReference>
<dbReference type="SMART" id="SM00471">
    <property type="entry name" value="HDc"/>
    <property type="match status" value="1"/>
</dbReference>
<comment type="caution">
    <text evidence="3">The sequence shown here is derived from an EMBL/GenBank/DDBJ whole genome shotgun (WGS) entry which is preliminary data.</text>
</comment>
<dbReference type="InterPro" id="IPR045600">
    <property type="entry name" value="RelA/SpoT_AH_RIS"/>
</dbReference>
<reference evidence="3" key="1">
    <citation type="submission" date="2020-10" db="EMBL/GenBank/DDBJ databases">
        <authorList>
            <person name="Gilroy R."/>
        </authorList>
    </citation>
    <scope>NUCLEOTIDE SEQUENCE</scope>
    <source>
        <strain evidence="3">3924</strain>
    </source>
</reference>
<dbReference type="SUPFAM" id="SSF109604">
    <property type="entry name" value="HD-domain/PDEase-like"/>
    <property type="match status" value="1"/>
</dbReference>
<dbReference type="Pfam" id="PF02824">
    <property type="entry name" value="TGS"/>
    <property type="match status" value="1"/>
</dbReference>